<name>X1UW06_9ZZZZ</name>
<dbReference type="EMBL" id="BARW01031566">
    <property type="protein sequence ID" value="GAJ04066.1"/>
    <property type="molecule type" value="Genomic_DNA"/>
</dbReference>
<organism evidence="1">
    <name type="scientific">marine sediment metagenome</name>
    <dbReference type="NCBI Taxonomy" id="412755"/>
    <lineage>
        <taxon>unclassified sequences</taxon>
        <taxon>metagenomes</taxon>
        <taxon>ecological metagenomes</taxon>
    </lineage>
</organism>
<reference evidence="1" key="1">
    <citation type="journal article" date="2014" name="Front. Microbiol.">
        <title>High frequency of phylogenetically diverse reductive dehalogenase-homologous genes in deep subseafloor sedimentary metagenomes.</title>
        <authorList>
            <person name="Kawai M."/>
            <person name="Futagami T."/>
            <person name="Toyoda A."/>
            <person name="Takaki Y."/>
            <person name="Nishi S."/>
            <person name="Hori S."/>
            <person name="Arai W."/>
            <person name="Tsubouchi T."/>
            <person name="Morono Y."/>
            <person name="Uchiyama I."/>
            <person name="Ito T."/>
            <person name="Fujiyama A."/>
            <person name="Inagaki F."/>
            <person name="Takami H."/>
        </authorList>
    </citation>
    <scope>NUCLEOTIDE SEQUENCE</scope>
    <source>
        <strain evidence="1">Expedition CK06-06</strain>
    </source>
</reference>
<accession>X1UW06</accession>
<proteinExistence type="predicted"/>
<dbReference type="InterPro" id="IPR009000">
    <property type="entry name" value="Transl_B-barrel_sf"/>
</dbReference>
<protein>
    <recommendedName>
        <fullName evidence="2">Translation elongation factor-like protein</fullName>
    </recommendedName>
</protein>
<comment type="caution">
    <text evidence="1">The sequence shown here is derived from an EMBL/GenBank/DDBJ whole genome shotgun (WGS) entry which is preliminary data.</text>
</comment>
<dbReference type="AlphaFoldDB" id="X1UW06"/>
<evidence type="ECO:0008006" key="2">
    <source>
        <dbReference type="Google" id="ProtNLM"/>
    </source>
</evidence>
<sequence length="84" mass="9236">MPEVEIGKVSDFFARPVVAGIELTATLKQGDKIHIKGYTTDMELIIDSMQIDNVDVTQAKAGDAIGVKVSERVRRGDIIYKVTE</sequence>
<gene>
    <name evidence="1" type="ORF">S12H4_50177</name>
</gene>
<dbReference type="SUPFAM" id="SSF50447">
    <property type="entry name" value="Translation proteins"/>
    <property type="match status" value="1"/>
</dbReference>
<dbReference type="Gene3D" id="2.40.30.10">
    <property type="entry name" value="Translation factors"/>
    <property type="match status" value="1"/>
</dbReference>
<evidence type="ECO:0000313" key="1">
    <source>
        <dbReference type="EMBL" id="GAJ04066.1"/>
    </source>
</evidence>